<dbReference type="PROSITE" id="PS01261">
    <property type="entry name" value="UPF0020"/>
    <property type="match status" value="1"/>
</dbReference>
<dbReference type="SUPFAM" id="SSF53335">
    <property type="entry name" value="S-adenosyl-L-methionine-dependent methyltransferases"/>
    <property type="match status" value="1"/>
</dbReference>
<dbReference type="Gene3D" id="3.30.2130.30">
    <property type="match status" value="1"/>
</dbReference>
<dbReference type="AlphaFoldDB" id="A0A1L5YCK0"/>
<dbReference type="GO" id="GO:0003723">
    <property type="term" value="F:RNA binding"/>
    <property type="evidence" value="ECO:0007669"/>
    <property type="project" value="UniProtKB-UniRule"/>
</dbReference>
<dbReference type="Pfam" id="PF02926">
    <property type="entry name" value="THUMP"/>
    <property type="match status" value="1"/>
</dbReference>
<dbReference type="InterPro" id="IPR029063">
    <property type="entry name" value="SAM-dependent_MTases_sf"/>
</dbReference>
<keyword evidence="2" id="KW-0808">Transferase</keyword>
<dbReference type="InterPro" id="IPR002052">
    <property type="entry name" value="DNA_methylase_N6_adenine_CS"/>
</dbReference>
<keyword evidence="3" id="KW-0694">RNA-binding</keyword>
<gene>
    <name evidence="5" type="ORF">PCKR_664</name>
</gene>
<dbReference type="PROSITE" id="PS00092">
    <property type="entry name" value="N6_MTASE"/>
    <property type="match status" value="1"/>
</dbReference>
<dbReference type="GO" id="GO:0070043">
    <property type="term" value="F:rRNA (guanine-N7-)-methyltransferase activity"/>
    <property type="evidence" value="ECO:0007669"/>
    <property type="project" value="TreeGrafter"/>
</dbReference>
<reference evidence="5" key="1">
    <citation type="journal article" date="2017" name="Protist">
        <title>Diversity of the Photosynthetic Paulinella Species, with the Description of Paulinella micropora sp. nov. and the Chromatophore Genome Sequence for strain KR01.</title>
        <authorList>
            <person name="Lhee D."/>
            <person name="Yang E.C."/>
            <person name="Kim J.I."/>
            <person name="Nakayama T."/>
            <person name="Zuccarello G."/>
            <person name="Andersen R.A."/>
            <person name="Yoon H.S."/>
        </authorList>
    </citation>
    <scope>NUCLEOTIDE SEQUENCE</scope>
    <source>
        <strain evidence="5">KR01</strain>
    </source>
</reference>
<evidence type="ECO:0000259" key="4">
    <source>
        <dbReference type="PROSITE" id="PS51165"/>
    </source>
</evidence>
<dbReference type="Gene3D" id="3.40.50.150">
    <property type="entry name" value="Vaccinia Virus protein VP39"/>
    <property type="match status" value="1"/>
</dbReference>
<geneLocation type="plastid" evidence="5"/>
<evidence type="ECO:0000256" key="3">
    <source>
        <dbReference type="PROSITE-ProRule" id="PRU00529"/>
    </source>
</evidence>
<name>A0A1L5YCK0_9EUKA</name>
<dbReference type="PANTHER" id="PTHR47313:SF1">
    <property type="entry name" value="RIBOSOMAL RNA LARGE SUBUNIT METHYLTRANSFERASE K_L"/>
    <property type="match status" value="1"/>
</dbReference>
<sequence length="382" mass="43476">MTNYLLKIIVVCPSGLELEGASELIALGAKDVHPIKRAIRARVDMRCLYRMYLRARLPFQILRELATFPCNSRQDLYHGIQKAINWERWLQPSQSFKVNVTGTSQNLTHTYYTALQVKNALVDLQMKLWNQRSSIDLENPEIYLHLHLDGTQAVLSANGCSNSLHHRGWRTGIGIAPIKENLAAGLVQLTGWDGSVCLLDPLCGSGTLLIEAARKAVGKKPRLDQTFILKNWADFDPQIWTEAENEFFTEQGRAMRTNQIAPVIGIEKDKYTFEQALINAELAEVSDLIEFRHEDFRDYLPCCASGLIVCNPPYGVRLDTKGGLEDLYSELSLQMRRKYSGWQMWLLSGNPRATGAIRMKARRNYSVRNGGIDCRWLNYEIR</sequence>
<evidence type="ECO:0000313" key="5">
    <source>
        <dbReference type="EMBL" id="APP88431.1"/>
    </source>
</evidence>
<dbReference type="SMART" id="SM00981">
    <property type="entry name" value="THUMP"/>
    <property type="match status" value="1"/>
</dbReference>
<evidence type="ECO:0000256" key="1">
    <source>
        <dbReference type="ARBA" id="ARBA00022603"/>
    </source>
</evidence>
<dbReference type="GO" id="GO:0043527">
    <property type="term" value="C:tRNA methyltransferase complex"/>
    <property type="evidence" value="ECO:0007669"/>
    <property type="project" value="UniProtKB-ARBA"/>
</dbReference>
<dbReference type="PROSITE" id="PS51165">
    <property type="entry name" value="THUMP"/>
    <property type="match status" value="1"/>
</dbReference>
<dbReference type="EMBL" id="KX897545">
    <property type="protein sequence ID" value="APP88431.1"/>
    <property type="molecule type" value="Genomic_DNA"/>
</dbReference>
<proteinExistence type="predicted"/>
<dbReference type="PANTHER" id="PTHR47313">
    <property type="entry name" value="RIBOSOMAL RNA LARGE SUBUNIT METHYLTRANSFERASE K/L"/>
    <property type="match status" value="1"/>
</dbReference>
<dbReference type="GO" id="GO:0008990">
    <property type="term" value="F:rRNA (guanine-N2-)-methyltransferase activity"/>
    <property type="evidence" value="ECO:0007669"/>
    <property type="project" value="TreeGrafter"/>
</dbReference>
<evidence type="ECO:0000256" key="2">
    <source>
        <dbReference type="ARBA" id="ARBA00022679"/>
    </source>
</evidence>
<protein>
    <submittedName>
        <fullName evidence="5">Putative RNA methylase family protein</fullName>
    </submittedName>
</protein>
<organism evidence="5">
    <name type="scientific">Paulinella micropora</name>
    <dbReference type="NCBI Taxonomy" id="1928728"/>
    <lineage>
        <taxon>Eukaryota</taxon>
        <taxon>Sar</taxon>
        <taxon>Rhizaria</taxon>
        <taxon>Cercozoa</taxon>
        <taxon>Imbricatea</taxon>
        <taxon>Silicofilosea</taxon>
        <taxon>Euglyphida</taxon>
        <taxon>Paulinellidae</taxon>
        <taxon>Paulinella</taxon>
    </lineage>
</organism>
<dbReference type="Pfam" id="PF01170">
    <property type="entry name" value="UPF0020"/>
    <property type="match status" value="1"/>
</dbReference>
<keyword evidence="5" id="KW-0934">Plastid</keyword>
<dbReference type="CDD" id="cd11715">
    <property type="entry name" value="THUMP_AdoMetMT"/>
    <property type="match status" value="1"/>
</dbReference>
<accession>A0A1L5YCK0</accession>
<dbReference type="InterPro" id="IPR004114">
    <property type="entry name" value="THUMP_dom"/>
</dbReference>
<dbReference type="InterPro" id="IPR000241">
    <property type="entry name" value="RlmKL-like_Mtase"/>
</dbReference>
<dbReference type="InterPro" id="IPR053943">
    <property type="entry name" value="RlmKL-like_Mtase_CS"/>
</dbReference>
<feature type="domain" description="THUMP" evidence="4">
    <location>
        <begin position="47"/>
        <end position="159"/>
    </location>
</feature>
<keyword evidence="1 5" id="KW-0489">Methyltransferase</keyword>